<accession>A0A1Y1UHL5</accession>
<name>A0A1Y1UHL5_9TREE</name>
<dbReference type="InParanoid" id="A0A1Y1UHL5"/>
<feature type="transmembrane region" description="Helical" evidence="5">
    <location>
        <begin position="357"/>
        <end position="381"/>
    </location>
</feature>
<dbReference type="GO" id="GO:0016020">
    <property type="term" value="C:membrane"/>
    <property type="evidence" value="ECO:0007669"/>
    <property type="project" value="UniProtKB-SubCell"/>
</dbReference>
<evidence type="ECO:0000313" key="6">
    <source>
        <dbReference type="EMBL" id="ORX36964.1"/>
    </source>
</evidence>
<dbReference type="OrthoDB" id="2901184at2759"/>
<keyword evidence="2 5" id="KW-0812">Transmembrane</keyword>
<dbReference type="RefSeq" id="XP_021871033.1">
    <property type="nucleotide sequence ID" value="XM_022018337.1"/>
</dbReference>
<dbReference type="Pfam" id="PF03595">
    <property type="entry name" value="SLAC1"/>
    <property type="match status" value="1"/>
</dbReference>
<gene>
    <name evidence="6" type="ORF">BD324DRAFT_651437</name>
</gene>
<feature type="transmembrane region" description="Helical" evidence="5">
    <location>
        <begin position="198"/>
        <end position="218"/>
    </location>
</feature>
<feature type="transmembrane region" description="Helical" evidence="5">
    <location>
        <begin position="12"/>
        <end position="32"/>
    </location>
</feature>
<organism evidence="6 7">
    <name type="scientific">Kockovaella imperatae</name>
    <dbReference type="NCBI Taxonomy" id="4999"/>
    <lineage>
        <taxon>Eukaryota</taxon>
        <taxon>Fungi</taxon>
        <taxon>Dikarya</taxon>
        <taxon>Basidiomycota</taxon>
        <taxon>Agaricomycotina</taxon>
        <taxon>Tremellomycetes</taxon>
        <taxon>Tremellales</taxon>
        <taxon>Cuniculitremaceae</taxon>
        <taxon>Kockovaella</taxon>
    </lineage>
</organism>
<keyword evidence="3 5" id="KW-1133">Transmembrane helix</keyword>
<feature type="transmembrane region" description="Helical" evidence="5">
    <location>
        <begin position="38"/>
        <end position="61"/>
    </location>
</feature>
<feature type="transmembrane region" description="Helical" evidence="5">
    <location>
        <begin position="108"/>
        <end position="131"/>
    </location>
</feature>
<dbReference type="EMBL" id="NBSH01000007">
    <property type="protein sequence ID" value="ORX36964.1"/>
    <property type="molecule type" value="Genomic_DNA"/>
</dbReference>
<feature type="transmembrane region" description="Helical" evidence="5">
    <location>
        <begin position="81"/>
        <end position="102"/>
    </location>
</feature>
<sequence length="409" mass="45723">MRSLHVRTWSWQMFNVNLGTGGFAIVLASIPHKFRGQHAIGTVFFIIDIVVFIVNVVMLSLRAIHFPHLFALSFKSHSEGVWTPVSAVALSTLLTNTMLYGIPYCGPWLLIVCEVWYWVYMFLALCLTLAYKRNFRTISRKLSEISPPDALEVYPLMFCGVVGATLATKLAERYARRAFTVAIFSYVVSGTPRPFGNVLIASGLGFFNGLLILSVYVAHDLMIKNTSSSVLPSHLISVGVPGFTAYTTINLGHAALTLWRENDIFAGAGEGGPDPQLAGQIFFCISIWFCLLLVGMGAWLLMGFSWNAFWSWTTNPRRPIFRRWHYTWWGWTFPLTGFVGSLGRLGSYLPSRAFSILNIILVCFMGLMWLFNIVGTIVIIWKGELPGGEETIEMTRRQSDSDDEGGIPS</sequence>
<feature type="transmembrane region" description="Helical" evidence="5">
    <location>
        <begin position="326"/>
        <end position="345"/>
    </location>
</feature>
<comment type="caution">
    <text evidence="6">The sequence shown here is derived from an EMBL/GenBank/DDBJ whole genome shotgun (WGS) entry which is preliminary data.</text>
</comment>
<dbReference type="GeneID" id="33560146"/>
<dbReference type="PANTHER" id="PTHR31162:SF0">
    <property type="entry name" value="MALIC ACID TRANSPORT PROTEIN"/>
    <property type="match status" value="1"/>
</dbReference>
<evidence type="ECO:0000256" key="1">
    <source>
        <dbReference type="ARBA" id="ARBA00004141"/>
    </source>
</evidence>
<feature type="transmembrane region" description="Helical" evidence="5">
    <location>
        <begin position="281"/>
        <end position="306"/>
    </location>
</feature>
<proteinExistence type="predicted"/>
<protein>
    <submittedName>
        <fullName evidence="6">Voltage-dependent anion channel</fullName>
    </submittedName>
</protein>
<dbReference type="InterPro" id="IPR038665">
    <property type="entry name" value="Voltage-dep_anion_channel_sf"/>
</dbReference>
<dbReference type="AlphaFoldDB" id="A0A1Y1UHL5"/>
<dbReference type="InterPro" id="IPR030185">
    <property type="entry name" value="Mae1"/>
</dbReference>
<evidence type="ECO:0000256" key="4">
    <source>
        <dbReference type="ARBA" id="ARBA00023136"/>
    </source>
</evidence>
<evidence type="ECO:0000256" key="2">
    <source>
        <dbReference type="ARBA" id="ARBA00022692"/>
    </source>
</evidence>
<dbReference type="Proteomes" id="UP000193218">
    <property type="component" value="Unassembled WGS sequence"/>
</dbReference>
<evidence type="ECO:0000256" key="5">
    <source>
        <dbReference type="SAM" id="Phobius"/>
    </source>
</evidence>
<evidence type="ECO:0000256" key="3">
    <source>
        <dbReference type="ARBA" id="ARBA00022989"/>
    </source>
</evidence>
<keyword evidence="4 5" id="KW-0472">Membrane</keyword>
<comment type="subcellular location">
    <subcellularLocation>
        <location evidence="1">Membrane</location>
        <topology evidence="1">Multi-pass membrane protein</topology>
    </subcellularLocation>
</comment>
<dbReference type="STRING" id="4999.A0A1Y1UHL5"/>
<dbReference type="PANTHER" id="PTHR31162">
    <property type="entry name" value="MALIC ACID TRANSPORT PROTEIN-RELATED"/>
    <property type="match status" value="1"/>
</dbReference>
<keyword evidence="7" id="KW-1185">Reference proteome</keyword>
<dbReference type="InterPro" id="IPR004695">
    <property type="entry name" value="SLAC1/Mae1/Ssu1/TehA"/>
</dbReference>
<dbReference type="Gene3D" id="1.50.10.150">
    <property type="entry name" value="Voltage-dependent anion channel"/>
    <property type="match status" value="1"/>
</dbReference>
<dbReference type="GO" id="GO:0015140">
    <property type="term" value="F:malate transmembrane transporter activity"/>
    <property type="evidence" value="ECO:0007669"/>
    <property type="project" value="InterPro"/>
</dbReference>
<evidence type="ECO:0000313" key="7">
    <source>
        <dbReference type="Proteomes" id="UP000193218"/>
    </source>
</evidence>
<reference evidence="6 7" key="1">
    <citation type="submission" date="2017-03" db="EMBL/GenBank/DDBJ databases">
        <title>Widespread Adenine N6-methylation of Active Genes in Fungi.</title>
        <authorList>
            <consortium name="DOE Joint Genome Institute"/>
            <person name="Mondo S.J."/>
            <person name="Dannebaum R.O."/>
            <person name="Kuo R.C."/>
            <person name="Louie K.B."/>
            <person name="Bewick A.J."/>
            <person name="Labutti K."/>
            <person name="Haridas S."/>
            <person name="Kuo A."/>
            <person name="Salamov A."/>
            <person name="Ahrendt S.R."/>
            <person name="Lau R."/>
            <person name="Bowen B.P."/>
            <person name="Lipzen A."/>
            <person name="Sullivan W."/>
            <person name="Andreopoulos W.B."/>
            <person name="Clum A."/>
            <person name="Lindquist E."/>
            <person name="Daum C."/>
            <person name="Northen T.R."/>
            <person name="Ramamoorthy G."/>
            <person name="Schmitz R.J."/>
            <person name="Gryganskyi A."/>
            <person name="Culley D."/>
            <person name="Magnuson J."/>
            <person name="James T.Y."/>
            <person name="O'Malley M.A."/>
            <person name="Stajich J.E."/>
            <person name="Spatafora J.W."/>
            <person name="Visel A."/>
            <person name="Grigoriev I.V."/>
        </authorList>
    </citation>
    <scope>NUCLEOTIDE SEQUENCE [LARGE SCALE GENOMIC DNA]</scope>
    <source>
        <strain evidence="6 7">NRRL Y-17943</strain>
    </source>
</reference>